<geneLocation type="plasmid" evidence="1">
    <name>III</name>
</geneLocation>
<evidence type="ECO:0000313" key="2">
    <source>
        <dbReference type="Proteomes" id="UP000255505"/>
    </source>
</evidence>
<dbReference type="Proteomes" id="UP000255505">
    <property type="component" value="Plasmid III"/>
</dbReference>
<gene>
    <name evidence="1" type="ORF">CT19425_P20070</name>
</gene>
<keyword evidence="1" id="KW-0614">Plasmid</keyword>
<dbReference type="EMBL" id="LT991978">
    <property type="protein sequence ID" value="SPK77098.1"/>
    <property type="molecule type" value="Genomic_DNA"/>
</dbReference>
<dbReference type="AlphaFoldDB" id="A0A375ISG4"/>
<protein>
    <submittedName>
        <fullName evidence="1">Uncharacterized protein</fullName>
    </submittedName>
</protein>
<reference evidence="1 2" key="1">
    <citation type="submission" date="2018-01" db="EMBL/GenBank/DDBJ databases">
        <authorList>
            <person name="Gaut B.S."/>
            <person name="Morton B.R."/>
            <person name="Clegg M.T."/>
            <person name="Duvall M.R."/>
        </authorList>
    </citation>
    <scope>NUCLEOTIDE SEQUENCE [LARGE SCALE GENOMIC DNA]</scope>
    <source>
        <strain evidence="1">Cupriavidus taiwanensis LMG 19425</strain>
        <plasmid evidence="2">Plasmid iii</plasmid>
    </source>
</reference>
<evidence type="ECO:0000313" key="1">
    <source>
        <dbReference type="EMBL" id="SPK77098.1"/>
    </source>
</evidence>
<accession>A0A375ISG4</accession>
<name>A0A375ISG4_9BURK</name>
<sequence length="33" mass="3724">MKLPKLRQEGALSVQEFTDLKADLIRRAKPISA</sequence>
<proteinExistence type="predicted"/>
<organism evidence="1 2">
    <name type="scientific">Cupriavidus taiwanensis</name>
    <dbReference type="NCBI Taxonomy" id="164546"/>
    <lineage>
        <taxon>Bacteria</taxon>
        <taxon>Pseudomonadati</taxon>
        <taxon>Pseudomonadota</taxon>
        <taxon>Betaproteobacteria</taxon>
        <taxon>Burkholderiales</taxon>
        <taxon>Burkholderiaceae</taxon>
        <taxon>Cupriavidus</taxon>
    </lineage>
</organism>